<feature type="compositionally biased region" description="Polar residues" evidence="1">
    <location>
        <begin position="94"/>
        <end position="104"/>
    </location>
</feature>
<gene>
    <name evidence="2" type="ORF">OVN521_LOCUS27403</name>
</gene>
<evidence type="ECO:0000313" key="2">
    <source>
        <dbReference type="EMBL" id="CAF4220339.1"/>
    </source>
</evidence>
<feature type="region of interest" description="Disordered" evidence="1">
    <location>
        <begin position="90"/>
        <end position="127"/>
    </location>
</feature>
<sequence length="127" mass="15285">MGQGFKTLDRYRSDKDQMFPPDFIYEGQNLLETSAKHLCKSVLEAIRIKFRLDQDLLQQCFNDLIKTKLSNFLYEERRREARRRLRDQERIYKQNMTQQNQSDLHASLNGEEEEESTHQSINIMLNR</sequence>
<dbReference type="EMBL" id="CAJOBG010007554">
    <property type="protein sequence ID" value="CAF4220339.1"/>
    <property type="molecule type" value="Genomic_DNA"/>
</dbReference>
<organism evidence="2 3">
    <name type="scientific">Rotaria magnacalcarata</name>
    <dbReference type="NCBI Taxonomy" id="392030"/>
    <lineage>
        <taxon>Eukaryota</taxon>
        <taxon>Metazoa</taxon>
        <taxon>Spiralia</taxon>
        <taxon>Gnathifera</taxon>
        <taxon>Rotifera</taxon>
        <taxon>Eurotatoria</taxon>
        <taxon>Bdelloidea</taxon>
        <taxon>Philodinida</taxon>
        <taxon>Philodinidae</taxon>
        <taxon>Rotaria</taxon>
    </lineage>
</organism>
<protein>
    <submittedName>
        <fullName evidence="2">Uncharacterized protein</fullName>
    </submittedName>
</protein>
<accession>A0A820CSA4</accession>
<reference evidence="2" key="1">
    <citation type="submission" date="2021-02" db="EMBL/GenBank/DDBJ databases">
        <authorList>
            <person name="Nowell W R."/>
        </authorList>
    </citation>
    <scope>NUCLEOTIDE SEQUENCE</scope>
</reference>
<dbReference type="AlphaFoldDB" id="A0A820CSA4"/>
<evidence type="ECO:0000313" key="3">
    <source>
        <dbReference type="Proteomes" id="UP000663866"/>
    </source>
</evidence>
<feature type="compositionally biased region" description="Polar residues" evidence="1">
    <location>
        <begin position="118"/>
        <end position="127"/>
    </location>
</feature>
<name>A0A820CSA4_9BILA</name>
<dbReference type="Proteomes" id="UP000663866">
    <property type="component" value="Unassembled WGS sequence"/>
</dbReference>
<comment type="caution">
    <text evidence="2">The sequence shown here is derived from an EMBL/GenBank/DDBJ whole genome shotgun (WGS) entry which is preliminary data.</text>
</comment>
<proteinExistence type="predicted"/>
<evidence type="ECO:0000256" key="1">
    <source>
        <dbReference type="SAM" id="MobiDB-lite"/>
    </source>
</evidence>
<keyword evidence="3" id="KW-1185">Reference proteome</keyword>